<dbReference type="GO" id="GO:0016740">
    <property type="term" value="F:transferase activity"/>
    <property type="evidence" value="ECO:0007669"/>
    <property type="project" value="UniProtKB-KW"/>
</dbReference>
<reference evidence="1 2" key="1">
    <citation type="submission" date="2020-04" db="EMBL/GenBank/DDBJ databases">
        <title>Rhodospirillaceae bacterium KN72 isolated from deep sea.</title>
        <authorList>
            <person name="Zhang D.-C."/>
        </authorList>
    </citation>
    <scope>NUCLEOTIDE SEQUENCE [LARGE SCALE GENOMIC DNA]</scope>
    <source>
        <strain evidence="1 2">KN72</strain>
    </source>
</reference>
<evidence type="ECO:0000313" key="1">
    <source>
        <dbReference type="EMBL" id="NMM45578.1"/>
    </source>
</evidence>
<keyword evidence="2" id="KW-1185">Reference proteome</keyword>
<accession>A0A7Y0HGD9</accession>
<sequence>MALNLDKQMPDLPKEVVYCKNCVTSNQRPRIRFNEQGVCSACEYAYEKDHVIDWAARERELQELCDRHRSKDGSYDVVVPGSGGKDSAFVAHQLKTRYGMHPLCVTWAPFEHTDIGWYNLQAFVRTGFPNIMAMPDGAVHRKLCRLAFELIGDPFLPFIFGQKAYAYHVALQHDIKLMFYGENGEVEYGGSEKYKYVPKEGPDDWEAQYFKGTSVDELMKVGIERGIFSPDEVSPKSLWWYKPPHPDLIKDAGLEMHWMSYYQKWIPQENFYYASTHTGFVPNNVGRSEGTYTRHSSLDDKVDGFHYYLAFIKFGLGRTTRDCMTDIYRGHLTRDEAVSLVHRFDGEFPAEHYEHFKEYLGITDEQFWEVINAYRAISNVWEEVDGEWKLKVQVS</sequence>
<name>A0A7Y0HGD9_9PROT</name>
<comment type="caution">
    <text evidence="1">The sequence shown here is derived from an EMBL/GenBank/DDBJ whole genome shotgun (WGS) entry which is preliminary data.</text>
</comment>
<dbReference type="Gene3D" id="3.40.50.620">
    <property type="entry name" value="HUPs"/>
    <property type="match status" value="1"/>
</dbReference>
<evidence type="ECO:0000313" key="2">
    <source>
        <dbReference type="Proteomes" id="UP000539372"/>
    </source>
</evidence>
<keyword evidence="1" id="KW-0808">Transferase</keyword>
<dbReference type="InterPro" id="IPR014729">
    <property type="entry name" value="Rossmann-like_a/b/a_fold"/>
</dbReference>
<dbReference type="AlphaFoldDB" id="A0A7Y0HGD9"/>
<dbReference type="NCBIfam" id="TIGR03573">
    <property type="entry name" value="WbuX"/>
    <property type="match status" value="1"/>
</dbReference>
<gene>
    <name evidence="1" type="ORF">HH303_13870</name>
</gene>
<protein>
    <submittedName>
        <fullName evidence="1">N-acetyl sugar amidotransferase</fullName>
    </submittedName>
</protein>
<dbReference type="InterPro" id="IPR020022">
    <property type="entry name" value="N-acetyl_sugar_amidoTrfase"/>
</dbReference>
<dbReference type="EMBL" id="JABBNT010000004">
    <property type="protein sequence ID" value="NMM45578.1"/>
    <property type="molecule type" value="Genomic_DNA"/>
</dbReference>
<dbReference type="SUPFAM" id="SSF52402">
    <property type="entry name" value="Adenine nucleotide alpha hydrolases-like"/>
    <property type="match status" value="1"/>
</dbReference>
<organism evidence="1 2">
    <name type="scientific">Pacificispira spongiicola</name>
    <dbReference type="NCBI Taxonomy" id="2729598"/>
    <lineage>
        <taxon>Bacteria</taxon>
        <taxon>Pseudomonadati</taxon>
        <taxon>Pseudomonadota</taxon>
        <taxon>Alphaproteobacteria</taxon>
        <taxon>Rhodospirillales</taxon>
        <taxon>Rhodospirillaceae</taxon>
        <taxon>Pacificispira</taxon>
    </lineage>
</organism>
<dbReference type="RefSeq" id="WP_169625966.1">
    <property type="nucleotide sequence ID" value="NZ_JABBNT010000004.1"/>
</dbReference>
<proteinExistence type="predicted"/>
<dbReference type="Proteomes" id="UP000539372">
    <property type="component" value="Unassembled WGS sequence"/>
</dbReference>